<dbReference type="Gene3D" id="2.30.30.760">
    <property type="match status" value="1"/>
</dbReference>
<keyword evidence="4" id="KW-1185">Reference proteome</keyword>
<feature type="signal peptide" evidence="1">
    <location>
        <begin position="1"/>
        <end position="20"/>
    </location>
</feature>
<comment type="caution">
    <text evidence="3">The sequence shown here is derived from an EMBL/GenBank/DDBJ whole genome shotgun (WGS) entry which is preliminary data.</text>
</comment>
<gene>
    <name evidence="3" type="ORF">GCM10008023_31190</name>
</gene>
<dbReference type="Pfam" id="PF13144">
    <property type="entry name" value="ChapFlgA"/>
    <property type="match status" value="1"/>
</dbReference>
<name>A0ABQ3LNX5_9SPHN</name>
<accession>A0ABQ3LNX5</accession>
<dbReference type="Proteomes" id="UP000652430">
    <property type="component" value="Unassembled WGS sequence"/>
</dbReference>
<dbReference type="InterPro" id="IPR017585">
    <property type="entry name" value="SAF_FlgA"/>
</dbReference>
<evidence type="ECO:0000259" key="2">
    <source>
        <dbReference type="Pfam" id="PF13144"/>
    </source>
</evidence>
<evidence type="ECO:0000313" key="3">
    <source>
        <dbReference type="EMBL" id="GHH21887.1"/>
    </source>
</evidence>
<feature type="chain" id="PRO_5045986849" description="Flagella basal body P-ring formation protein FlgA SAF domain-containing protein" evidence="1">
    <location>
        <begin position="21"/>
        <end position="181"/>
    </location>
</feature>
<dbReference type="EMBL" id="BNAQ01000005">
    <property type="protein sequence ID" value="GHH21887.1"/>
    <property type="molecule type" value="Genomic_DNA"/>
</dbReference>
<dbReference type="RefSeq" id="WP_189677004.1">
    <property type="nucleotide sequence ID" value="NZ_BNAQ01000005.1"/>
</dbReference>
<feature type="domain" description="Flagella basal body P-ring formation protein FlgA SAF" evidence="2">
    <location>
        <begin position="115"/>
        <end position="173"/>
    </location>
</feature>
<evidence type="ECO:0000313" key="4">
    <source>
        <dbReference type="Proteomes" id="UP000652430"/>
    </source>
</evidence>
<sequence length="181" mass="18790">MIRRLPLLLLAVATPLAATAPRAFQDTTALDRAVTAFAGHGIGDEGGARTPIDSRLKLAACPMVSLAWRSEVHDAVVVTCTGPEWRMYVPMKLPVAAPKGAAPLVLTPSEVSAARPVYVIKRGDPVTISAGSRGFSITRDGIAVGDAVAGGRFLVKIDAAKAPIQAVAIDSGRATLPGWTE</sequence>
<evidence type="ECO:0000256" key="1">
    <source>
        <dbReference type="SAM" id="SignalP"/>
    </source>
</evidence>
<keyword evidence="1" id="KW-0732">Signal</keyword>
<organism evidence="3 4">
    <name type="scientific">Sphingomonas glacialis</name>
    <dbReference type="NCBI Taxonomy" id="658225"/>
    <lineage>
        <taxon>Bacteria</taxon>
        <taxon>Pseudomonadati</taxon>
        <taxon>Pseudomonadota</taxon>
        <taxon>Alphaproteobacteria</taxon>
        <taxon>Sphingomonadales</taxon>
        <taxon>Sphingomonadaceae</taxon>
        <taxon>Sphingomonas</taxon>
    </lineage>
</organism>
<proteinExistence type="predicted"/>
<protein>
    <recommendedName>
        <fullName evidence="2">Flagella basal body P-ring formation protein FlgA SAF domain-containing protein</fullName>
    </recommendedName>
</protein>
<reference evidence="4" key="1">
    <citation type="journal article" date="2019" name="Int. J. Syst. Evol. Microbiol.">
        <title>The Global Catalogue of Microorganisms (GCM) 10K type strain sequencing project: providing services to taxonomists for standard genome sequencing and annotation.</title>
        <authorList>
            <consortium name="The Broad Institute Genomics Platform"/>
            <consortium name="The Broad Institute Genome Sequencing Center for Infectious Disease"/>
            <person name="Wu L."/>
            <person name="Ma J."/>
        </authorList>
    </citation>
    <scope>NUCLEOTIDE SEQUENCE [LARGE SCALE GENOMIC DNA]</scope>
    <source>
        <strain evidence="4">CGMCC 1.8957</strain>
    </source>
</reference>